<dbReference type="PANTHER" id="PTHR42837:SF2">
    <property type="entry name" value="MEMBRANE METALLOPROTEASE ARASP2, CHLOROPLASTIC-RELATED"/>
    <property type="match status" value="1"/>
</dbReference>
<keyword evidence="10 11" id="KW-0472">Membrane</keyword>
<dbReference type="SUPFAM" id="SSF50156">
    <property type="entry name" value="PDZ domain-like"/>
    <property type="match status" value="1"/>
</dbReference>
<dbReference type="Pfam" id="PF02163">
    <property type="entry name" value="Peptidase_M50"/>
    <property type="match status" value="1"/>
</dbReference>
<comment type="subcellular location">
    <subcellularLocation>
        <location evidence="2">Membrane</location>
        <topology evidence="2">Multi-pass membrane protein</topology>
    </subcellularLocation>
</comment>
<accession>A0A0G1RZ28</accession>
<proteinExistence type="inferred from homology"/>
<reference evidence="13 14" key="1">
    <citation type="journal article" date="2015" name="Nature">
        <title>rRNA introns, odd ribosomes, and small enigmatic genomes across a large radiation of phyla.</title>
        <authorList>
            <person name="Brown C.T."/>
            <person name="Hug L.A."/>
            <person name="Thomas B.C."/>
            <person name="Sharon I."/>
            <person name="Castelle C.J."/>
            <person name="Singh A."/>
            <person name="Wilkins M.J."/>
            <person name="Williams K.H."/>
            <person name="Banfield J.F."/>
        </authorList>
    </citation>
    <scope>NUCLEOTIDE SEQUENCE [LARGE SCALE GENOMIC DNA]</scope>
</reference>
<comment type="caution">
    <text evidence="13">The sequence shown here is derived from an EMBL/GenBank/DDBJ whole genome shotgun (WGS) entry which is preliminary data.</text>
</comment>
<feature type="transmembrane region" description="Helical" evidence="11">
    <location>
        <begin position="291"/>
        <end position="313"/>
    </location>
</feature>
<organism evidence="13 14">
    <name type="scientific">Candidatus Magasanikbacteria bacterium GW2011_GWA2_46_17</name>
    <dbReference type="NCBI Taxonomy" id="1619042"/>
    <lineage>
        <taxon>Bacteria</taxon>
        <taxon>Candidatus Magasanikiibacteriota</taxon>
    </lineage>
</organism>
<evidence type="ECO:0000256" key="4">
    <source>
        <dbReference type="ARBA" id="ARBA00022670"/>
    </source>
</evidence>
<dbReference type="InterPro" id="IPR004387">
    <property type="entry name" value="Pept_M50_Zn"/>
</dbReference>
<dbReference type="InterPro" id="IPR001478">
    <property type="entry name" value="PDZ"/>
</dbReference>
<sequence length="366" mass="39094">MNIIIFLIILVLLVLVHEFGHFIVAKKSGVRVDEFGIGFPPRLWGKRFGETLYSINMLPFGGFVKIFGENAESLESPDGATEDKSRSLAYKNRGIQAAVLAAGVTFNIVFAWLIISVGLMFGLPSAVESGNAEHLRDTRTIITNVMSDSPAGNAGLAAGDVIVSIKTAQSEIDADLTPEKVSAFIAKGAEPLTIAYTRGDKTSETTITPIEGIVSGKHAVGISMDMVGILKLPVHEALWEGGIRALQLFKLVTVNIVYFLSDAILGRANLSEVAGPIGMVALVGDARELGFAYLIFFTALLSINLAVINLIPFPALDGGRLVMVAIEAIKRSPLNPKFIQSVNVAGFALLIILMLVVTGSDIVKLF</sequence>
<evidence type="ECO:0000313" key="14">
    <source>
        <dbReference type="Proteomes" id="UP000034175"/>
    </source>
</evidence>
<gene>
    <name evidence="13" type="ORF">UX39_C0011G0004</name>
</gene>
<dbReference type="GO" id="GO:0016020">
    <property type="term" value="C:membrane"/>
    <property type="evidence" value="ECO:0007669"/>
    <property type="project" value="UniProtKB-SubCell"/>
</dbReference>
<feature type="domain" description="PDZ" evidence="12">
    <location>
        <begin position="118"/>
        <end position="200"/>
    </location>
</feature>
<evidence type="ECO:0000256" key="9">
    <source>
        <dbReference type="ARBA" id="ARBA00023049"/>
    </source>
</evidence>
<keyword evidence="4 13" id="KW-0645">Protease</keyword>
<evidence type="ECO:0000256" key="7">
    <source>
        <dbReference type="ARBA" id="ARBA00022833"/>
    </source>
</evidence>
<evidence type="ECO:0000313" key="13">
    <source>
        <dbReference type="EMBL" id="KKU26190.1"/>
    </source>
</evidence>
<keyword evidence="6" id="KW-0378">Hydrolase</keyword>
<dbReference type="Proteomes" id="UP000034175">
    <property type="component" value="Unassembled WGS sequence"/>
</dbReference>
<dbReference type="CDD" id="cd06163">
    <property type="entry name" value="S2P-M50_PDZ_RseP-like"/>
    <property type="match status" value="1"/>
</dbReference>
<evidence type="ECO:0000259" key="12">
    <source>
        <dbReference type="PROSITE" id="PS50106"/>
    </source>
</evidence>
<keyword evidence="7" id="KW-0862">Zinc</keyword>
<name>A0A0G1RZ28_9BACT</name>
<dbReference type="InterPro" id="IPR008915">
    <property type="entry name" value="Peptidase_M50"/>
</dbReference>
<dbReference type="EMBL" id="LCMA01000011">
    <property type="protein sequence ID" value="KKU26190.1"/>
    <property type="molecule type" value="Genomic_DNA"/>
</dbReference>
<dbReference type="Gene3D" id="2.30.42.10">
    <property type="match status" value="1"/>
</dbReference>
<dbReference type="GO" id="GO:0006508">
    <property type="term" value="P:proteolysis"/>
    <property type="evidence" value="ECO:0007669"/>
    <property type="project" value="UniProtKB-KW"/>
</dbReference>
<evidence type="ECO:0000256" key="2">
    <source>
        <dbReference type="ARBA" id="ARBA00004141"/>
    </source>
</evidence>
<keyword evidence="9 13" id="KW-0482">Metalloprotease</keyword>
<keyword evidence="8 11" id="KW-1133">Transmembrane helix</keyword>
<dbReference type="PROSITE" id="PS50106">
    <property type="entry name" value="PDZ"/>
    <property type="match status" value="1"/>
</dbReference>
<comment type="cofactor">
    <cofactor evidence="1">
        <name>Zn(2+)</name>
        <dbReference type="ChEBI" id="CHEBI:29105"/>
    </cofactor>
</comment>
<evidence type="ECO:0000256" key="11">
    <source>
        <dbReference type="SAM" id="Phobius"/>
    </source>
</evidence>
<feature type="transmembrane region" description="Helical" evidence="11">
    <location>
        <begin position="95"/>
        <end position="115"/>
    </location>
</feature>
<dbReference type="AlphaFoldDB" id="A0A0G1RZ28"/>
<dbReference type="GO" id="GO:0004222">
    <property type="term" value="F:metalloendopeptidase activity"/>
    <property type="evidence" value="ECO:0007669"/>
    <property type="project" value="InterPro"/>
</dbReference>
<dbReference type="PANTHER" id="PTHR42837">
    <property type="entry name" value="REGULATOR OF SIGMA-E PROTEASE RSEP"/>
    <property type="match status" value="1"/>
</dbReference>
<keyword evidence="5 11" id="KW-0812">Transmembrane</keyword>
<evidence type="ECO:0000256" key="5">
    <source>
        <dbReference type="ARBA" id="ARBA00022692"/>
    </source>
</evidence>
<evidence type="ECO:0000256" key="3">
    <source>
        <dbReference type="ARBA" id="ARBA00007931"/>
    </source>
</evidence>
<evidence type="ECO:0000256" key="6">
    <source>
        <dbReference type="ARBA" id="ARBA00022801"/>
    </source>
</evidence>
<evidence type="ECO:0000256" key="10">
    <source>
        <dbReference type="ARBA" id="ARBA00023136"/>
    </source>
</evidence>
<evidence type="ECO:0000256" key="8">
    <source>
        <dbReference type="ARBA" id="ARBA00022989"/>
    </source>
</evidence>
<dbReference type="InterPro" id="IPR036034">
    <property type="entry name" value="PDZ_sf"/>
</dbReference>
<feature type="transmembrane region" description="Helical" evidence="11">
    <location>
        <begin position="338"/>
        <end position="357"/>
    </location>
</feature>
<comment type="similarity">
    <text evidence="3">Belongs to the peptidase M50B family.</text>
</comment>
<protein>
    <submittedName>
        <fullName evidence="13">Membrane-associated zinc metalloprotease</fullName>
    </submittedName>
</protein>
<evidence type="ECO:0000256" key="1">
    <source>
        <dbReference type="ARBA" id="ARBA00001947"/>
    </source>
</evidence>